<dbReference type="RefSeq" id="WP_262510136.1">
    <property type="nucleotide sequence ID" value="NZ_QKZT01000005.1"/>
</dbReference>
<dbReference type="Proteomes" id="UP000248882">
    <property type="component" value="Unassembled WGS sequence"/>
</dbReference>
<name>A0A2W7R092_9BACT</name>
<proteinExistence type="predicted"/>
<keyword evidence="3" id="KW-1185">Reference proteome</keyword>
<comment type="caution">
    <text evidence="2">The sequence shown here is derived from an EMBL/GenBank/DDBJ whole genome shotgun (WGS) entry which is preliminary data.</text>
</comment>
<evidence type="ECO:0000313" key="3">
    <source>
        <dbReference type="Proteomes" id="UP000248882"/>
    </source>
</evidence>
<protein>
    <submittedName>
        <fullName evidence="2">Uncharacterized protein</fullName>
    </submittedName>
</protein>
<reference evidence="2 3" key="1">
    <citation type="submission" date="2018-06" db="EMBL/GenBank/DDBJ databases">
        <title>Genomic Encyclopedia of Archaeal and Bacterial Type Strains, Phase II (KMG-II): from individual species to whole genera.</title>
        <authorList>
            <person name="Goeker M."/>
        </authorList>
    </citation>
    <scope>NUCLEOTIDE SEQUENCE [LARGE SCALE GENOMIC DNA]</scope>
    <source>
        <strain evidence="2 3">DSM 19830</strain>
    </source>
</reference>
<dbReference type="EMBL" id="QKZT01000023">
    <property type="protein sequence ID" value="PZX47704.1"/>
    <property type="molecule type" value="Genomic_DNA"/>
</dbReference>
<accession>A0A2W7R092</accession>
<organism evidence="2 3">
    <name type="scientific">Algoriphagus chordae</name>
    <dbReference type="NCBI Taxonomy" id="237019"/>
    <lineage>
        <taxon>Bacteria</taxon>
        <taxon>Pseudomonadati</taxon>
        <taxon>Bacteroidota</taxon>
        <taxon>Cytophagia</taxon>
        <taxon>Cytophagales</taxon>
        <taxon>Cyclobacteriaceae</taxon>
        <taxon>Algoriphagus</taxon>
    </lineage>
</organism>
<dbReference type="AlphaFoldDB" id="A0A2W7R092"/>
<evidence type="ECO:0000313" key="2">
    <source>
        <dbReference type="EMBL" id="PZX54213.1"/>
    </source>
</evidence>
<gene>
    <name evidence="2" type="ORF">LV85_01553</name>
    <name evidence="1" type="ORF">LV85_03894</name>
</gene>
<sequence length="41" mass="4708">MTIDSWQESLWKKRLLAGGCRSALPEKTENREIVKHLVAVN</sequence>
<dbReference type="EMBL" id="QKZT01000005">
    <property type="protein sequence ID" value="PZX54213.1"/>
    <property type="molecule type" value="Genomic_DNA"/>
</dbReference>
<evidence type="ECO:0000313" key="1">
    <source>
        <dbReference type="EMBL" id="PZX47704.1"/>
    </source>
</evidence>